<keyword evidence="7 10" id="KW-0472">Membrane</keyword>
<dbReference type="PROSITE" id="PS50294">
    <property type="entry name" value="WD_REPEATS_REGION"/>
    <property type="match status" value="2"/>
</dbReference>
<dbReference type="InterPro" id="IPR002182">
    <property type="entry name" value="NB-ARC"/>
</dbReference>
<dbReference type="InterPro" id="IPR042197">
    <property type="entry name" value="Apaf_helical"/>
</dbReference>
<evidence type="ECO:0000256" key="1">
    <source>
        <dbReference type="ARBA" id="ARBA00004370"/>
    </source>
</evidence>
<keyword evidence="5" id="KW-0677">Repeat</keyword>
<comment type="subcellular location">
    <subcellularLocation>
        <location evidence="1">Membrane</location>
    </subcellularLocation>
</comment>
<dbReference type="Gene3D" id="2.130.10.10">
    <property type="entry name" value="YVTN repeat-like/Quinoprotein amine dehydrogenase"/>
    <property type="match status" value="2"/>
</dbReference>
<evidence type="ECO:0000256" key="9">
    <source>
        <dbReference type="SAM" id="MobiDB-lite"/>
    </source>
</evidence>
<dbReference type="Pfam" id="PF04145">
    <property type="entry name" value="Ctr"/>
    <property type="match status" value="1"/>
</dbReference>
<dbReference type="Gene3D" id="3.40.50.300">
    <property type="entry name" value="P-loop containing nucleotide triphosphate hydrolases"/>
    <property type="match status" value="1"/>
</dbReference>
<organism evidence="12 13">
    <name type="scientific">Aphis glycines</name>
    <name type="common">Soybean aphid</name>
    <dbReference type="NCBI Taxonomy" id="307491"/>
    <lineage>
        <taxon>Eukaryota</taxon>
        <taxon>Metazoa</taxon>
        <taxon>Ecdysozoa</taxon>
        <taxon>Arthropoda</taxon>
        <taxon>Hexapoda</taxon>
        <taxon>Insecta</taxon>
        <taxon>Pterygota</taxon>
        <taxon>Neoptera</taxon>
        <taxon>Paraneoptera</taxon>
        <taxon>Hemiptera</taxon>
        <taxon>Sternorrhyncha</taxon>
        <taxon>Aphidomorpha</taxon>
        <taxon>Aphidoidea</taxon>
        <taxon>Aphididae</taxon>
        <taxon>Aphidini</taxon>
        <taxon>Aphis</taxon>
        <taxon>Aphis</taxon>
    </lineage>
</organism>
<dbReference type="GO" id="GO:0016020">
    <property type="term" value="C:membrane"/>
    <property type="evidence" value="ECO:0007669"/>
    <property type="project" value="UniProtKB-SubCell"/>
</dbReference>
<dbReference type="PROSITE" id="PS50209">
    <property type="entry name" value="CARD"/>
    <property type="match status" value="1"/>
</dbReference>
<evidence type="ECO:0000259" key="11">
    <source>
        <dbReference type="PROSITE" id="PS50209"/>
    </source>
</evidence>
<dbReference type="InterPro" id="IPR036388">
    <property type="entry name" value="WH-like_DNA-bd_sf"/>
</dbReference>
<dbReference type="InterPro" id="IPR011029">
    <property type="entry name" value="DEATH-like_dom_sf"/>
</dbReference>
<dbReference type="GO" id="GO:0006915">
    <property type="term" value="P:apoptotic process"/>
    <property type="evidence" value="ECO:0007669"/>
    <property type="project" value="UniProtKB-KW"/>
</dbReference>
<comment type="caution">
    <text evidence="12">The sequence shown here is derived from an EMBL/GenBank/DDBJ whole genome shotgun (WGS) entry which is preliminary data.</text>
</comment>
<evidence type="ECO:0000256" key="3">
    <source>
        <dbReference type="ARBA" id="ARBA00022692"/>
    </source>
</evidence>
<dbReference type="Gene3D" id="1.25.40.370">
    <property type="match status" value="1"/>
</dbReference>
<dbReference type="Gene3D" id="1.10.8.430">
    <property type="entry name" value="Helical domain of apoptotic protease-activating factors"/>
    <property type="match status" value="1"/>
</dbReference>
<dbReference type="InterPro" id="IPR041452">
    <property type="entry name" value="APAF1_C"/>
</dbReference>
<evidence type="ECO:0000256" key="6">
    <source>
        <dbReference type="ARBA" id="ARBA00022989"/>
    </source>
</evidence>
<dbReference type="Pfam" id="PF21296">
    <property type="entry name" value="WHD_APAF1"/>
    <property type="match status" value="1"/>
</dbReference>
<keyword evidence="13" id="KW-1185">Reference proteome</keyword>
<dbReference type="SUPFAM" id="SSF50978">
    <property type="entry name" value="WD40 repeat-like"/>
    <property type="match status" value="2"/>
</dbReference>
<feature type="transmembrane region" description="Helical" evidence="10">
    <location>
        <begin position="1440"/>
        <end position="1471"/>
    </location>
</feature>
<dbReference type="Pfam" id="PF17908">
    <property type="entry name" value="APAF1_C"/>
    <property type="match status" value="1"/>
</dbReference>
<dbReference type="Gene3D" id="1.10.10.10">
    <property type="entry name" value="Winged helix-like DNA-binding domain superfamily/Winged helix DNA-binding domain"/>
    <property type="match status" value="1"/>
</dbReference>
<feature type="repeat" description="WD" evidence="8">
    <location>
        <begin position="662"/>
        <end position="697"/>
    </location>
</feature>
<dbReference type="Pfam" id="PF00931">
    <property type="entry name" value="NB-ARC"/>
    <property type="match status" value="1"/>
</dbReference>
<dbReference type="PROSITE" id="PS50082">
    <property type="entry name" value="WD_REPEATS_2"/>
    <property type="match status" value="2"/>
</dbReference>
<feature type="repeat" description="WD" evidence="8">
    <location>
        <begin position="740"/>
        <end position="781"/>
    </location>
</feature>
<dbReference type="PANTHER" id="PTHR22845:SF5">
    <property type="entry name" value="APOPTOTIC PROTEASE-ACTIVATING FACTOR 1"/>
    <property type="match status" value="1"/>
</dbReference>
<evidence type="ECO:0000256" key="5">
    <source>
        <dbReference type="ARBA" id="ARBA00022737"/>
    </source>
</evidence>
<dbReference type="GO" id="GO:0005375">
    <property type="term" value="F:copper ion transmembrane transporter activity"/>
    <property type="evidence" value="ECO:0007669"/>
    <property type="project" value="InterPro"/>
</dbReference>
<evidence type="ECO:0000256" key="7">
    <source>
        <dbReference type="ARBA" id="ARBA00023136"/>
    </source>
</evidence>
<sequence length="1533" mass="177338">MEINNKQSIPSIPFTILEKYHDSIVQDIQGDVIMVLLKKQVLTENEYRNIKSERNREKEAGRLLELLPSKGQDGLNQFLNYLSTHYSWIADLLQHSITNTYNCMFSNKIQEILTAGEVPQLSSRHVSRVEHVNTLKKLLTELEANNFIVVNGMTGCGKSSLVIDVLNDPFITMQYFQGFVQWIYVGRENSSHAECIQTEILNRLNNQEQLITPPLVIDYEATRKKIRQLWKQKQLTGLLILDDVCSNEIVKFLDIGCKILITTNDTSIMDGIIDTRVKYFKVNEGFEEKETLNLFSKCLNVDLKSLPSHASKLHSICKGFPLTISLIATQLEMHREEAINNTDRWEFYLNKLSDKTSKPFKYTPYNQNQLKSLEKAIAMCIKSLPNDLQKNYRDFSLFVDDLNIKPEVLSILWNLKTTEVTDIMSELMRKSLVVRVWNQPLNSYVYSIHDLLLRNLKSMMNHQEHKELHKKCIDRYRDYCSGNFANLPKNDNYIFLYFGYHLKNADMLEEFPRWFLNLRFIESKICATGPADLLADLKKYKVYIVVKSIHEEYIKEIENFVKRYGPNLYRTKCDIVQLGLQEPETSFIYNESYKLAKASRKLYFYYDIRPSQNFHPEPHISIVRDKIETVIFGNQHDEVLIATNSGSIKLWNIISDRCLYTYNGHTKRVTHLVKNKLKNLFLSTSDDSTIRIWKMNSFPEFENSQTRTPSPETRQEHWQNVFRQDFKKPSENTNTDCIFVLEHDSPVIFAQFSPNDRLVVSSSTDKTLKIWKLKDGKLQKSIVQTNIVNRCYFVEDMSCDRILFSTIGPIVCGIYGCEFPFDHCTGLLYFKEKLLSFFHLSNSEGQDKIMVMTPTLLQIYDFNLENEQKTATTPIVYPQPIGYRQYKLISISEENTNNFSRYTAFSLSNSTIKICDLSNGYNFLDLYNSNEGISNLDWFWSKTDQSYWLLSAANKSIRLWCLKDIKQYACAHRTISTNQSNSDIENMCKNEMLSLQNYKLFSEEQNLYCYKLQRNFDAVWLDNDSVLVAAVTKCGTLKILFEGLDQWSMINESVSALTIVHPHPFFDQTMIIVACKNLSVYCMKLHTAEYLFKTSQTVDHIYACFDRGNLTVAFLLKQCIKVNENKINQVMEIWWNKKKYEVLVHDFINCFLFHDKVILLYNVHGIYILNLRDESRIKLEINCIKINGSLMLDSSNLAVVDNGNYLKIYQLTFDFRINLIDQYELPFLEHEVTPISISNNKKLIAIGGQKYIVFIDNILKTIKKCEYPNVNNIQSMIWSSDDLRIAIKEDNQIITLDVESGKILASVRLTVDKFFANSVLNKYIAVNTTGHTFSPVGRWKGSVRFSTHYTVTLCVPRLSLKDISASTTTMYFTFGTDIDPFLVKNFNVQSTIGKVGDIMCWFDSVGSGLRVAEDCTFHDEGPSAVVICFRTLTVYMFQMLVGYILMCAIMTFNGYIFFATVGGYGLGYWLFGLTMMHLSARNLLKSQDVPIRCKNCTKINKKDTTEDSTSTEISDDAVPSTSSVVEVEIHNRS</sequence>
<dbReference type="InterPro" id="IPR036322">
    <property type="entry name" value="WD40_repeat_dom_sf"/>
</dbReference>
<dbReference type="SUPFAM" id="SSF47986">
    <property type="entry name" value="DEATH domain"/>
    <property type="match status" value="1"/>
</dbReference>
<dbReference type="OrthoDB" id="1357022at2759"/>
<dbReference type="InterPro" id="IPR001315">
    <property type="entry name" value="CARD"/>
</dbReference>
<dbReference type="PRINTS" id="PR00364">
    <property type="entry name" value="DISEASERSIST"/>
</dbReference>
<evidence type="ECO:0000256" key="10">
    <source>
        <dbReference type="SAM" id="Phobius"/>
    </source>
</evidence>
<dbReference type="Pfam" id="PF00619">
    <property type="entry name" value="CARD"/>
    <property type="match status" value="1"/>
</dbReference>
<dbReference type="EMBL" id="VYZN01000014">
    <property type="protein sequence ID" value="KAE9539441.1"/>
    <property type="molecule type" value="Genomic_DNA"/>
</dbReference>
<evidence type="ECO:0000256" key="2">
    <source>
        <dbReference type="ARBA" id="ARBA00022574"/>
    </source>
</evidence>
<protein>
    <recommendedName>
        <fullName evidence="11">CARD domain-containing protein</fullName>
    </recommendedName>
</protein>
<dbReference type="CDD" id="cd01671">
    <property type="entry name" value="CARD"/>
    <property type="match status" value="1"/>
</dbReference>
<evidence type="ECO:0000256" key="4">
    <source>
        <dbReference type="ARBA" id="ARBA00022703"/>
    </source>
</evidence>
<dbReference type="InterPro" id="IPR001680">
    <property type="entry name" value="WD40_rpt"/>
</dbReference>
<dbReference type="GO" id="GO:0042981">
    <property type="term" value="P:regulation of apoptotic process"/>
    <property type="evidence" value="ECO:0007669"/>
    <property type="project" value="InterPro"/>
</dbReference>
<keyword evidence="2 8" id="KW-0853">WD repeat</keyword>
<dbReference type="InterPro" id="IPR048975">
    <property type="entry name" value="WHD_APAF1"/>
</dbReference>
<accession>A0A6G0TUR5</accession>
<dbReference type="InterPro" id="IPR015943">
    <property type="entry name" value="WD40/YVTN_repeat-like_dom_sf"/>
</dbReference>
<dbReference type="PANTHER" id="PTHR22845">
    <property type="entry name" value="APOPTOTIC PROTEASE-ACTIVATING FACTOR 1"/>
    <property type="match status" value="1"/>
</dbReference>
<name>A0A6G0TUR5_APHGL</name>
<dbReference type="Gene3D" id="1.10.533.10">
    <property type="entry name" value="Death Domain, Fas"/>
    <property type="match status" value="1"/>
</dbReference>
<dbReference type="InterPro" id="IPR027417">
    <property type="entry name" value="P-loop_NTPase"/>
</dbReference>
<dbReference type="Pfam" id="PF00400">
    <property type="entry name" value="WD40"/>
    <property type="match status" value="2"/>
</dbReference>
<evidence type="ECO:0000256" key="8">
    <source>
        <dbReference type="PROSITE-ProRule" id="PRU00221"/>
    </source>
</evidence>
<proteinExistence type="predicted"/>
<keyword evidence="4" id="KW-0053">Apoptosis</keyword>
<dbReference type="Proteomes" id="UP000475862">
    <property type="component" value="Unassembled WGS sequence"/>
</dbReference>
<gene>
    <name evidence="12" type="ORF">AGLY_004693</name>
</gene>
<dbReference type="GO" id="GO:0005829">
    <property type="term" value="C:cytosol"/>
    <property type="evidence" value="ECO:0007669"/>
    <property type="project" value="UniProtKB-ARBA"/>
</dbReference>
<keyword evidence="6 10" id="KW-1133">Transmembrane helix</keyword>
<feature type="domain" description="CARD" evidence="11">
    <location>
        <begin position="9"/>
        <end position="82"/>
    </location>
</feature>
<dbReference type="GO" id="GO:0043531">
    <property type="term" value="F:ADP binding"/>
    <property type="evidence" value="ECO:0007669"/>
    <property type="project" value="InterPro"/>
</dbReference>
<feature type="region of interest" description="Disordered" evidence="9">
    <location>
        <begin position="1502"/>
        <end position="1533"/>
    </location>
</feature>
<reference evidence="12 13" key="1">
    <citation type="submission" date="2019-08" db="EMBL/GenBank/DDBJ databases">
        <title>The genome of the soybean aphid Biotype 1, its phylome, world population structure and adaptation to the North American continent.</title>
        <authorList>
            <person name="Giordano R."/>
            <person name="Donthu R.K."/>
            <person name="Hernandez A.G."/>
            <person name="Wright C.L."/>
            <person name="Zimin A.V."/>
        </authorList>
    </citation>
    <scope>NUCLEOTIDE SEQUENCE [LARGE SCALE GENOMIC DNA]</scope>
    <source>
        <tissue evidence="12">Whole aphids</tissue>
    </source>
</reference>
<evidence type="ECO:0000313" key="13">
    <source>
        <dbReference type="Proteomes" id="UP000475862"/>
    </source>
</evidence>
<dbReference type="SUPFAM" id="SSF52540">
    <property type="entry name" value="P-loop containing nucleoside triphosphate hydrolases"/>
    <property type="match status" value="1"/>
</dbReference>
<evidence type="ECO:0000313" key="12">
    <source>
        <dbReference type="EMBL" id="KAE9539441.1"/>
    </source>
</evidence>
<dbReference type="SMART" id="SM00320">
    <property type="entry name" value="WD40"/>
    <property type="match status" value="3"/>
</dbReference>
<dbReference type="InterPro" id="IPR007274">
    <property type="entry name" value="Cop_transporter"/>
</dbReference>
<keyword evidence="3 10" id="KW-0812">Transmembrane</keyword>